<dbReference type="SUPFAM" id="SSF52799">
    <property type="entry name" value="(Phosphotyrosine protein) phosphatases II"/>
    <property type="match status" value="1"/>
</dbReference>
<dbReference type="Pfam" id="PF04179">
    <property type="entry name" value="Init_tRNA_PT"/>
    <property type="match status" value="1"/>
</dbReference>
<dbReference type="EMBL" id="JAIXMP010000042">
    <property type="protein sequence ID" value="KAI9247487.1"/>
    <property type="molecule type" value="Genomic_DNA"/>
</dbReference>
<keyword evidence="3" id="KW-0808">Transferase</keyword>
<dbReference type="PANTHER" id="PTHR31811:SF0">
    <property type="entry name" value="TRNA A64-2'-O-RIBOSYLPHOSPHATE TRANSFERASE"/>
    <property type="match status" value="1"/>
</dbReference>
<dbReference type="Proteomes" id="UP001209540">
    <property type="component" value="Unassembled WGS sequence"/>
</dbReference>
<dbReference type="InterPro" id="IPR033449">
    <property type="entry name" value="Rit1_N"/>
</dbReference>
<organism evidence="3 4">
    <name type="scientific">Phascolomyces articulosus</name>
    <dbReference type="NCBI Taxonomy" id="60185"/>
    <lineage>
        <taxon>Eukaryota</taxon>
        <taxon>Fungi</taxon>
        <taxon>Fungi incertae sedis</taxon>
        <taxon>Mucoromycota</taxon>
        <taxon>Mucoromycotina</taxon>
        <taxon>Mucoromycetes</taxon>
        <taxon>Mucorales</taxon>
        <taxon>Lichtheimiaceae</taxon>
        <taxon>Phascolomyces</taxon>
    </lineage>
</organism>
<protein>
    <submittedName>
        <fullName evidence="3">tRNA A64-2'-O-ribosylphosphate transferase</fullName>
    </submittedName>
</protein>
<name>A0AAD5JY79_9FUNG</name>
<dbReference type="PIRSF" id="PIRSF007747">
    <property type="entry name" value="Ribosyl_Ptfrase"/>
    <property type="match status" value="1"/>
</dbReference>
<feature type="domain" description="Rit1 DUSP-like" evidence="1">
    <location>
        <begin position="367"/>
        <end position="472"/>
    </location>
</feature>
<reference evidence="3" key="1">
    <citation type="journal article" date="2022" name="IScience">
        <title>Evolution of zygomycete secretomes and the origins of terrestrial fungal ecologies.</title>
        <authorList>
            <person name="Chang Y."/>
            <person name="Wang Y."/>
            <person name="Mondo S."/>
            <person name="Ahrendt S."/>
            <person name="Andreopoulos W."/>
            <person name="Barry K."/>
            <person name="Beard J."/>
            <person name="Benny G.L."/>
            <person name="Blankenship S."/>
            <person name="Bonito G."/>
            <person name="Cuomo C."/>
            <person name="Desiro A."/>
            <person name="Gervers K.A."/>
            <person name="Hundley H."/>
            <person name="Kuo A."/>
            <person name="LaButti K."/>
            <person name="Lang B.F."/>
            <person name="Lipzen A."/>
            <person name="O'Donnell K."/>
            <person name="Pangilinan J."/>
            <person name="Reynolds N."/>
            <person name="Sandor L."/>
            <person name="Smith M.E."/>
            <person name="Tsang A."/>
            <person name="Grigoriev I.V."/>
            <person name="Stajich J.E."/>
            <person name="Spatafora J.W."/>
        </authorList>
    </citation>
    <scope>NUCLEOTIDE SEQUENCE</scope>
    <source>
        <strain evidence="3">RSA 2281</strain>
    </source>
</reference>
<evidence type="ECO:0000313" key="4">
    <source>
        <dbReference type="Proteomes" id="UP001209540"/>
    </source>
</evidence>
<dbReference type="GO" id="GO:0005737">
    <property type="term" value="C:cytoplasm"/>
    <property type="evidence" value="ECO:0007669"/>
    <property type="project" value="TreeGrafter"/>
</dbReference>
<keyword evidence="4" id="KW-1185">Reference proteome</keyword>
<dbReference type="GO" id="GO:0019988">
    <property type="term" value="P:charged-tRNA amino acid modification"/>
    <property type="evidence" value="ECO:0007669"/>
    <property type="project" value="InterPro"/>
</dbReference>
<evidence type="ECO:0000259" key="2">
    <source>
        <dbReference type="Pfam" id="PF17184"/>
    </source>
</evidence>
<accession>A0AAD5JY79</accession>
<proteinExistence type="predicted"/>
<dbReference type="Pfam" id="PF17184">
    <property type="entry name" value="Rit1_C"/>
    <property type="match status" value="1"/>
</dbReference>
<dbReference type="PANTHER" id="PTHR31811">
    <property type="entry name" value="TRNA A64-2'-O-RIBOSYLPHOSPHATE TRANSFERASE"/>
    <property type="match status" value="1"/>
</dbReference>
<evidence type="ECO:0000259" key="1">
    <source>
        <dbReference type="Pfam" id="PF04179"/>
    </source>
</evidence>
<sequence>MNKGLFENEYHAGANQIRKDHKNILNRLRSIQEDADFVKEISSLFPKLPLVANERCGSWYIDPTERQVYSVYFKSTDGHMGQWDFNLRRSNLHLLEIIQKHQGCIIVDSTRRGKRIPDSLSKTVPIWCCAINRAIIQYRSKNNLAPFFDKDPSSMQDATNFYSLPSAVSRSEHTQIEDRMDTFAQKLLDSGGIDMESISKLITKPLRPLWFTPQSSFFINDPPDYSDAPFWPVICLSASQAVESGCQARPGGYLYVQGSGDDQEAWCHGLTPRLFWQHSDSLLKSHSAVECELLAIHLVAIEKAKKSSNEGDEDDEDDKKPYDIIQGTNIAIGSRISGKPPLCWNNFDFIINCTQSHYQANTDHPGYLQLPIAEGKRGQQKLLECIPEALAFAKRPLQSQSRILVHCAKGQDRSVGIALAILVKYFDPNMNFVPKGVPSVDKKSIHDHLLKIISSRPKAAPSRVTLKKVNTYFMS</sequence>
<dbReference type="InterPro" id="IPR033421">
    <property type="entry name" value="Rit1_DUSP-like"/>
</dbReference>
<dbReference type="Gene3D" id="3.90.190.10">
    <property type="entry name" value="Protein tyrosine phosphatase superfamily"/>
    <property type="match status" value="1"/>
</dbReference>
<comment type="caution">
    <text evidence="3">The sequence shown here is derived from an EMBL/GenBank/DDBJ whole genome shotgun (WGS) entry which is preliminary data.</text>
</comment>
<dbReference type="GO" id="GO:0043399">
    <property type="term" value="F:tRNA adenosine(64)-2'-O-ribosylphosphate transferase activity"/>
    <property type="evidence" value="ECO:0007669"/>
    <property type="project" value="InterPro"/>
</dbReference>
<feature type="domain" description="Rit1 N-terminal" evidence="2">
    <location>
        <begin position="17"/>
        <end position="288"/>
    </location>
</feature>
<gene>
    <name evidence="3" type="ORF">BDA99DRAFT_489367</name>
</gene>
<dbReference type="AlphaFoldDB" id="A0AAD5JY79"/>
<evidence type="ECO:0000313" key="3">
    <source>
        <dbReference type="EMBL" id="KAI9247487.1"/>
    </source>
</evidence>
<dbReference type="InterPro" id="IPR029021">
    <property type="entry name" value="Prot-tyrosine_phosphatase-like"/>
</dbReference>
<reference evidence="3" key="2">
    <citation type="submission" date="2023-02" db="EMBL/GenBank/DDBJ databases">
        <authorList>
            <consortium name="DOE Joint Genome Institute"/>
            <person name="Mondo S.J."/>
            <person name="Chang Y."/>
            <person name="Wang Y."/>
            <person name="Ahrendt S."/>
            <person name="Andreopoulos W."/>
            <person name="Barry K."/>
            <person name="Beard J."/>
            <person name="Benny G.L."/>
            <person name="Blankenship S."/>
            <person name="Bonito G."/>
            <person name="Cuomo C."/>
            <person name="Desiro A."/>
            <person name="Gervers K.A."/>
            <person name="Hundley H."/>
            <person name="Kuo A."/>
            <person name="LaButti K."/>
            <person name="Lang B.F."/>
            <person name="Lipzen A."/>
            <person name="O'Donnell K."/>
            <person name="Pangilinan J."/>
            <person name="Reynolds N."/>
            <person name="Sandor L."/>
            <person name="Smith M.W."/>
            <person name="Tsang A."/>
            <person name="Grigoriev I.V."/>
            <person name="Stajich J.E."/>
            <person name="Spatafora J.W."/>
        </authorList>
    </citation>
    <scope>NUCLEOTIDE SEQUENCE</scope>
    <source>
        <strain evidence="3">RSA 2281</strain>
    </source>
</reference>
<dbReference type="InterPro" id="IPR007306">
    <property type="entry name" value="Rit1"/>
</dbReference>